<feature type="active site" description="Charge relay system" evidence="5">
    <location>
        <position position="301"/>
    </location>
</feature>
<dbReference type="PROSITE" id="PS51892">
    <property type="entry name" value="SUBTILASE"/>
    <property type="match status" value="1"/>
</dbReference>
<feature type="domain" description="Peptidase S8/S53" evidence="6">
    <location>
        <begin position="51"/>
        <end position="335"/>
    </location>
</feature>
<dbReference type="AlphaFoldDB" id="A0A1G1YLF9"/>
<keyword evidence="3 5" id="KW-0378">Hydrolase</keyword>
<dbReference type="Proteomes" id="UP000177376">
    <property type="component" value="Unassembled WGS sequence"/>
</dbReference>
<keyword evidence="4 5" id="KW-0720">Serine protease</keyword>
<dbReference type="PRINTS" id="PR00723">
    <property type="entry name" value="SUBTILISIN"/>
</dbReference>
<evidence type="ECO:0000259" key="6">
    <source>
        <dbReference type="Pfam" id="PF00082"/>
    </source>
</evidence>
<feature type="active site" description="Charge relay system" evidence="5">
    <location>
        <position position="60"/>
    </location>
</feature>
<dbReference type="InterPro" id="IPR023827">
    <property type="entry name" value="Peptidase_S8_Asp-AS"/>
</dbReference>
<dbReference type="InterPro" id="IPR000209">
    <property type="entry name" value="Peptidase_S8/S53_dom"/>
</dbReference>
<dbReference type="Gene3D" id="3.40.50.200">
    <property type="entry name" value="Peptidase S8/S53 domain"/>
    <property type="match status" value="1"/>
</dbReference>
<evidence type="ECO:0000313" key="8">
    <source>
        <dbReference type="Proteomes" id="UP000177376"/>
    </source>
</evidence>
<dbReference type="PROSITE" id="PS00136">
    <property type="entry name" value="SUBTILASE_ASP"/>
    <property type="match status" value="1"/>
</dbReference>
<evidence type="ECO:0000256" key="5">
    <source>
        <dbReference type="PROSITE-ProRule" id="PRU01240"/>
    </source>
</evidence>
<name>A0A1G1YLF9_9BACT</name>
<dbReference type="EMBL" id="MHIM01000017">
    <property type="protein sequence ID" value="OGY52510.1"/>
    <property type="molecule type" value="Genomic_DNA"/>
</dbReference>
<evidence type="ECO:0000256" key="2">
    <source>
        <dbReference type="ARBA" id="ARBA00022670"/>
    </source>
</evidence>
<comment type="caution">
    <text evidence="7">The sequence shown here is derived from an EMBL/GenBank/DDBJ whole genome shotgun (WGS) entry which is preliminary data.</text>
</comment>
<evidence type="ECO:0000313" key="7">
    <source>
        <dbReference type="EMBL" id="OGY52510.1"/>
    </source>
</evidence>
<evidence type="ECO:0000256" key="1">
    <source>
        <dbReference type="ARBA" id="ARBA00011073"/>
    </source>
</evidence>
<protein>
    <recommendedName>
        <fullName evidence="6">Peptidase S8/S53 domain-containing protein</fullName>
    </recommendedName>
</protein>
<dbReference type="CDD" id="cd07473">
    <property type="entry name" value="Peptidases_S8_Subtilisin_like"/>
    <property type="match status" value="1"/>
</dbReference>
<evidence type="ECO:0000256" key="3">
    <source>
        <dbReference type="ARBA" id="ARBA00022801"/>
    </source>
</evidence>
<dbReference type="GO" id="GO:0006508">
    <property type="term" value="P:proteolysis"/>
    <property type="evidence" value="ECO:0007669"/>
    <property type="project" value="UniProtKB-KW"/>
</dbReference>
<dbReference type="PANTHER" id="PTHR43806:SF11">
    <property type="entry name" value="CEREVISIN-RELATED"/>
    <property type="match status" value="1"/>
</dbReference>
<dbReference type="InterPro" id="IPR036852">
    <property type="entry name" value="Peptidase_S8/S53_dom_sf"/>
</dbReference>
<dbReference type="InterPro" id="IPR015500">
    <property type="entry name" value="Peptidase_S8_subtilisin-rel"/>
</dbReference>
<sequence length="563" mass="61480">MFQKVLIWFLLSAFFLTAWPVSAYLPSDPLYSEQSYLAYINIPQAWDIAQGAGVTVAILDSGVDINHPDLKFNIWKNSKEISGDGLDNDDNGYIDDTSGWDFVDSDNDPSPVASPEYSQLSISHGTALAGLIGSVANNGLGLAGIAFNSKIMPLRILQSDGEGLVETLVEAINYAVKNGADIINLSLVGFEYNVALENAVRQANQSGVLIVAAAGNAESDQSAKDLNIEPAYPACYGNNSGDNLVVAVSSLAVSGQKSAFSNYGADCIDLSALGEDISSLAYYNPAQGLNNYYSYNWYGTSFSTAIVSGVAALAKSKNLSLDASDLTILLKSGAENIDALNPDFKGKLGTGRIDALKVLNSSLPATGKLIKLNQSSAVYYLDSEKIRHLFPNQNIFFSWYNGTWKDQTVEIVSQEKFDSFKIGQNVIIRPGTKLVKFQNSGRLYAVSFNGLLHNADSLTLTELYGDYDSRVVTIQNSFESDYTRGEKLSGLTYPDGSLIQYDNSDKIWYLEAGQKRELTDDSLVLNGFRSEYIIKNVNSDFYYNIGRPIKNLESNIFTYFLTK</sequence>
<organism evidence="7 8">
    <name type="scientific">Candidatus Buchananbacteria bacterium RIFCSPLOWO2_01_FULL_39_33</name>
    <dbReference type="NCBI Taxonomy" id="1797543"/>
    <lineage>
        <taxon>Bacteria</taxon>
        <taxon>Candidatus Buchananiibacteriota</taxon>
    </lineage>
</organism>
<feature type="active site" description="Charge relay system" evidence="5">
    <location>
        <position position="124"/>
    </location>
</feature>
<keyword evidence="2 5" id="KW-0645">Protease</keyword>
<evidence type="ECO:0000256" key="4">
    <source>
        <dbReference type="ARBA" id="ARBA00022825"/>
    </source>
</evidence>
<dbReference type="PANTHER" id="PTHR43806">
    <property type="entry name" value="PEPTIDASE S8"/>
    <property type="match status" value="1"/>
</dbReference>
<dbReference type="Pfam" id="PF00082">
    <property type="entry name" value="Peptidase_S8"/>
    <property type="match status" value="1"/>
</dbReference>
<reference evidence="7 8" key="1">
    <citation type="journal article" date="2016" name="Nat. Commun.">
        <title>Thousands of microbial genomes shed light on interconnected biogeochemical processes in an aquifer system.</title>
        <authorList>
            <person name="Anantharaman K."/>
            <person name="Brown C.T."/>
            <person name="Hug L.A."/>
            <person name="Sharon I."/>
            <person name="Castelle C.J."/>
            <person name="Probst A.J."/>
            <person name="Thomas B.C."/>
            <person name="Singh A."/>
            <person name="Wilkins M.J."/>
            <person name="Karaoz U."/>
            <person name="Brodie E.L."/>
            <person name="Williams K.H."/>
            <person name="Hubbard S.S."/>
            <person name="Banfield J.F."/>
        </authorList>
    </citation>
    <scope>NUCLEOTIDE SEQUENCE [LARGE SCALE GENOMIC DNA]</scope>
</reference>
<accession>A0A1G1YLF9</accession>
<comment type="similarity">
    <text evidence="1 5">Belongs to the peptidase S8 family.</text>
</comment>
<gene>
    <name evidence="7" type="ORF">A3A02_01595</name>
</gene>
<dbReference type="SUPFAM" id="SSF52743">
    <property type="entry name" value="Subtilisin-like"/>
    <property type="match status" value="1"/>
</dbReference>
<dbReference type="InterPro" id="IPR034204">
    <property type="entry name" value="PfSUB1-like_cat_dom"/>
</dbReference>
<dbReference type="InterPro" id="IPR050131">
    <property type="entry name" value="Peptidase_S8_subtilisin-like"/>
</dbReference>
<proteinExistence type="inferred from homology"/>
<dbReference type="GO" id="GO:0004252">
    <property type="term" value="F:serine-type endopeptidase activity"/>
    <property type="evidence" value="ECO:0007669"/>
    <property type="project" value="UniProtKB-UniRule"/>
</dbReference>